<dbReference type="InterPro" id="IPR041577">
    <property type="entry name" value="RT_RNaseH_2"/>
</dbReference>
<evidence type="ECO:0000313" key="2">
    <source>
        <dbReference type="EMBL" id="CAI9759473.1"/>
    </source>
</evidence>
<protein>
    <recommendedName>
        <fullName evidence="1">Reverse transcriptase/retrotransposon-derived protein RNase H-like domain-containing protein</fullName>
    </recommendedName>
</protein>
<dbReference type="AlphaFoldDB" id="A0AAD1YY12"/>
<name>A0AAD1YY12_9LAMI</name>
<dbReference type="Pfam" id="PF17919">
    <property type="entry name" value="RT_RNaseH_2"/>
    <property type="match status" value="1"/>
</dbReference>
<evidence type="ECO:0000313" key="3">
    <source>
        <dbReference type="Proteomes" id="UP000834106"/>
    </source>
</evidence>
<proteinExistence type="predicted"/>
<evidence type="ECO:0000259" key="1">
    <source>
        <dbReference type="Pfam" id="PF17919"/>
    </source>
</evidence>
<dbReference type="SUPFAM" id="SSF56672">
    <property type="entry name" value="DNA/RNA polymerases"/>
    <property type="match status" value="1"/>
</dbReference>
<feature type="domain" description="Reverse transcriptase/retrotransposon-derived protein RNase H-like" evidence="1">
    <location>
        <begin position="128"/>
        <end position="199"/>
    </location>
</feature>
<reference evidence="2" key="1">
    <citation type="submission" date="2023-05" db="EMBL/GenBank/DDBJ databases">
        <authorList>
            <person name="Huff M."/>
        </authorList>
    </citation>
    <scope>NUCLEOTIDE SEQUENCE</scope>
</reference>
<dbReference type="InterPro" id="IPR043502">
    <property type="entry name" value="DNA/RNA_pol_sf"/>
</dbReference>
<dbReference type="Proteomes" id="UP000834106">
    <property type="component" value="Chromosome 4"/>
</dbReference>
<gene>
    <name evidence="2" type="ORF">FPE_LOCUS6903</name>
</gene>
<dbReference type="PANTHER" id="PTHR33064">
    <property type="entry name" value="POL PROTEIN"/>
    <property type="match status" value="1"/>
</dbReference>
<dbReference type="EMBL" id="OU503039">
    <property type="protein sequence ID" value="CAI9759473.1"/>
    <property type="molecule type" value="Genomic_DNA"/>
</dbReference>
<keyword evidence="3" id="KW-1185">Reference proteome</keyword>
<accession>A0AAD1YY12</accession>
<dbReference type="Gene3D" id="3.30.70.270">
    <property type="match status" value="1"/>
</dbReference>
<dbReference type="InterPro" id="IPR043128">
    <property type="entry name" value="Rev_trsase/Diguanyl_cyclase"/>
</dbReference>
<sequence>MVNKVFRYLPGSVIEAHVDDMVVKSMKANDHVSDLQKVFNNARQNRPKFNQRSVFFGTSGGKFLGFMMTHRGIEATSNKIRAILEMKSPEVTYRKCSTMPDKIDRSSIRGVCFLEHQAAIGGSTKFEWTKECEESLESLKQSLQQLPILARPCVGYVPCLYLAVSKHAVSVVLLKEFSKVQKPVHYVSQVLKGIETRYVLAKQLAKNVHQGVSVDKFYRRAYNSASLPLSTGSSLENLRRWILAWQGVRSRHHYDRSGV</sequence>
<dbReference type="PANTHER" id="PTHR33064:SF37">
    <property type="entry name" value="RIBONUCLEASE H"/>
    <property type="match status" value="1"/>
</dbReference>
<organism evidence="2 3">
    <name type="scientific">Fraxinus pennsylvanica</name>
    <dbReference type="NCBI Taxonomy" id="56036"/>
    <lineage>
        <taxon>Eukaryota</taxon>
        <taxon>Viridiplantae</taxon>
        <taxon>Streptophyta</taxon>
        <taxon>Embryophyta</taxon>
        <taxon>Tracheophyta</taxon>
        <taxon>Spermatophyta</taxon>
        <taxon>Magnoliopsida</taxon>
        <taxon>eudicotyledons</taxon>
        <taxon>Gunneridae</taxon>
        <taxon>Pentapetalae</taxon>
        <taxon>asterids</taxon>
        <taxon>lamiids</taxon>
        <taxon>Lamiales</taxon>
        <taxon>Oleaceae</taxon>
        <taxon>Oleeae</taxon>
        <taxon>Fraxinus</taxon>
    </lineage>
</organism>
<dbReference type="InterPro" id="IPR051320">
    <property type="entry name" value="Viral_Replic_Matur_Polypro"/>
</dbReference>